<sequence length="88" mass="9646">MQEVSGPFLAVVLGVMVLTGVAHLPQYLVNAFFWNVPLREISLLSVVLKSGPLFPVRAPRQVSLVVVGVADEHLVLAVVEHEEPMHRP</sequence>
<feature type="transmembrane region" description="Helical" evidence="1">
    <location>
        <begin position="6"/>
        <end position="29"/>
    </location>
</feature>
<evidence type="ECO:0000256" key="1">
    <source>
        <dbReference type="SAM" id="Phobius"/>
    </source>
</evidence>
<keyword evidence="1" id="KW-1133">Transmembrane helix</keyword>
<keyword evidence="1" id="KW-0812">Transmembrane</keyword>
<accession>A0A6M2DDL3</accession>
<name>A0A6M2DDL3_RHIMP</name>
<protein>
    <submittedName>
        <fullName evidence="2">Putative secreted protein</fullName>
    </submittedName>
</protein>
<evidence type="ECO:0000313" key="2">
    <source>
        <dbReference type="EMBL" id="NOV43057.1"/>
    </source>
</evidence>
<reference evidence="2" key="1">
    <citation type="submission" date="2019-09" db="EMBL/GenBank/DDBJ databases">
        <title>Organ-specific transcriptomic study of the physiology of the cattle tick, Rhipicephalus microplus.</title>
        <authorList>
            <person name="Tirloni L."/>
            <person name="Braz G."/>
            <person name="Gandara A.C.P."/>
            <person name="Sabadin G.A."/>
            <person name="da Silva R.M."/>
            <person name="Guizzo M.G."/>
            <person name="Machado J.A."/>
            <person name="Costa E.P."/>
            <person name="Gomes H.F."/>
            <person name="Moraes J."/>
            <person name="Mota M.B.S."/>
            <person name="Mesquita R.D."/>
            <person name="Alvarenga P.H."/>
            <person name="Alves F."/>
            <person name="Seixas A."/>
            <person name="da Fonseca R.N."/>
            <person name="Fogaca A."/>
            <person name="Logullo C."/>
            <person name="Tanaka A."/>
            <person name="Daffre S."/>
            <person name="Termignoni C."/>
            <person name="Vaz I.S.Jr."/>
            <person name="Oliveira P.L."/>
            <person name="Ribeiro J.M."/>
        </authorList>
    </citation>
    <scope>NUCLEOTIDE SEQUENCE</scope>
    <source>
        <strain evidence="2">Porto Alegre</strain>
    </source>
</reference>
<dbReference type="EMBL" id="GHWJ01010320">
    <property type="protein sequence ID" value="NOV43057.1"/>
    <property type="molecule type" value="Transcribed_RNA"/>
</dbReference>
<organism evidence="2">
    <name type="scientific">Rhipicephalus microplus</name>
    <name type="common">Cattle tick</name>
    <name type="synonym">Boophilus microplus</name>
    <dbReference type="NCBI Taxonomy" id="6941"/>
    <lineage>
        <taxon>Eukaryota</taxon>
        <taxon>Metazoa</taxon>
        <taxon>Ecdysozoa</taxon>
        <taxon>Arthropoda</taxon>
        <taxon>Chelicerata</taxon>
        <taxon>Arachnida</taxon>
        <taxon>Acari</taxon>
        <taxon>Parasitiformes</taxon>
        <taxon>Ixodida</taxon>
        <taxon>Ixodoidea</taxon>
        <taxon>Ixodidae</taxon>
        <taxon>Rhipicephalinae</taxon>
        <taxon>Rhipicephalus</taxon>
        <taxon>Boophilus</taxon>
    </lineage>
</organism>
<keyword evidence="1" id="KW-0472">Membrane</keyword>
<dbReference type="AlphaFoldDB" id="A0A6M2DDL3"/>
<proteinExistence type="predicted"/>